<feature type="transmembrane region" description="Helical" evidence="9">
    <location>
        <begin position="212"/>
        <end position="229"/>
    </location>
</feature>
<accession>A0ABQ8P277</accession>
<dbReference type="EMBL" id="JAPCXB010000179">
    <property type="protein sequence ID" value="KAJ1605362.1"/>
    <property type="molecule type" value="Genomic_DNA"/>
</dbReference>
<reference evidence="10" key="1">
    <citation type="submission" date="2022-10" db="EMBL/GenBank/DDBJ databases">
        <title>Adaptive evolution leads to modifications in subtelomeric GC content in a zoonotic Cryptosporidium species.</title>
        <authorList>
            <person name="Li J."/>
            <person name="Feng Y."/>
            <person name="Xiao L."/>
        </authorList>
    </citation>
    <scope>NUCLEOTIDE SEQUENCE</scope>
    <source>
        <strain evidence="10">25894</strain>
    </source>
</reference>
<evidence type="ECO:0000256" key="7">
    <source>
        <dbReference type="ARBA" id="ARBA00023034"/>
    </source>
</evidence>
<keyword evidence="3" id="KW-0813">Transport</keyword>
<comment type="subcellular location">
    <subcellularLocation>
        <location evidence="1">Golgi apparatus membrane</location>
        <topology evidence="1">Single-pass type IV membrane protein</topology>
    </subcellularLocation>
</comment>
<dbReference type="PANTHER" id="PTHR21094:SF2">
    <property type="entry name" value="GOLGI SNAP RECEPTOR COMPLEX MEMBER 1"/>
    <property type="match status" value="1"/>
</dbReference>
<keyword evidence="8 9" id="KW-0472">Membrane</keyword>
<keyword evidence="4 9" id="KW-0812">Transmembrane</keyword>
<protein>
    <submittedName>
        <fullName evidence="10">Transmembrane domain-containing protein</fullName>
    </submittedName>
</protein>
<evidence type="ECO:0000256" key="6">
    <source>
        <dbReference type="ARBA" id="ARBA00022989"/>
    </source>
</evidence>
<keyword evidence="7" id="KW-0333">Golgi apparatus</keyword>
<evidence type="ECO:0000256" key="3">
    <source>
        <dbReference type="ARBA" id="ARBA00022448"/>
    </source>
</evidence>
<keyword evidence="5" id="KW-0653">Protein transport</keyword>
<evidence type="ECO:0000256" key="8">
    <source>
        <dbReference type="ARBA" id="ARBA00023136"/>
    </source>
</evidence>
<evidence type="ECO:0000256" key="2">
    <source>
        <dbReference type="ARBA" id="ARBA00008473"/>
    </source>
</evidence>
<keyword evidence="11" id="KW-1185">Reference proteome</keyword>
<evidence type="ECO:0000313" key="10">
    <source>
        <dbReference type="EMBL" id="KAJ1605362.1"/>
    </source>
</evidence>
<comment type="similarity">
    <text evidence="2">Belongs to the GOSR1 family.</text>
</comment>
<evidence type="ECO:0000313" key="11">
    <source>
        <dbReference type="Proteomes" id="UP001071777"/>
    </source>
</evidence>
<keyword evidence="6 9" id="KW-1133">Transmembrane helix</keyword>
<dbReference type="PANTHER" id="PTHR21094">
    <property type="entry name" value="GOS-28 SNARE- RELATED"/>
    <property type="match status" value="1"/>
</dbReference>
<evidence type="ECO:0000256" key="4">
    <source>
        <dbReference type="ARBA" id="ARBA00022692"/>
    </source>
</evidence>
<gene>
    <name evidence="10" type="ORF">OJ252_3484</name>
</gene>
<evidence type="ECO:0000256" key="1">
    <source>
        <dbReference type="ARBA" id="ARBA00004409"/>
    </source>
</evidence>
<name>A0ABQ8P277_9CRYT</name>
<organism evidence="10 11">
    <name type="scientific">Cryptosporidium canis</name>
    <dbReference type="NCBI Taxonomy" id="195482"/>
    <lineage>
        <taxon>Eukaryota</taxon>
        <taxon>Sar</taxon>
        <taxon>Alveolata</taxon>
        <taxon>Apicomplexa</taxon>
        <taxon>Conoidasida</taxon>
        <taxon>Coccidia</taxon>
        <taxon>Eucoccidiorida</taxon>
        <taxon>Eimeriorina</taxon>
        <taxon>Cryptosporidiidae</taxon>
        <taxon>Cryptosporidium</taxon>
    </lineage>
</organism>
<dbReference type="Proteomes" id="UP001071777">
    <property type="component" value="Unassembled WGS sequence"/>
</dbReference>
<dbReference type="InterPro" id="IPR023601">
    <property type="entry name" value="Golgi_SNAP_su1"/>
</dbReference>
<proteinExistence type="inferred from homology"/>
<sequence length="230" mass="26603">MSINLRGIQVAIENKLEELDTLKSSGWDHEFDVLGEEEAEMKGGFNTMSLQCWDNEVQGLRDDICCLFDSFKNEIDSLSHSGINTERYNCLYQNLKRDYTNICIYIESRRKRFNLFSKSNISSGSKYQKLYVDKDSTSLERSQLYREKNSLMESISNISSVIDQAINTSQSLNNQKRILKHVLDKTRTMRKKSISEIQSIANSIINLKMKQNIVITITLISLIAIVYFIR</sequence>
<evidence type="ECO:0000256" key="5">
    <source>
        <dbReference type="ARBA" id="ARBA00022927"/>
    </source>
</evidence>
<evidence type="ECO:0000256" key="9">
    <source>
        <dbReference type="SAM" id="Phobius"/>
    </source>
</evidence>
<comment type="caution">
    <text evidence="10">The sequence shown here is derived from an EMBL/GenBank/DDBJ whole genome shotgun (WGS) entry which is preliminary data.</text>
</comment>